<name>A0AAD4Q6Z8_9AGAM</name>
<dbReference type="EMBL" id="JAKELL010000475">
    <property type="protein sequence ID" value="KAH8976724.1"/>
    <property type="molecule type" value="Genomic_DNA"/>
</dbReference>
<organism evidence="1 2">
    <name type="scientific">Lactarius akahatsu</name>
    <dbReference type="NCBI Taxonomy" id="416441"/>
    <lineage>
        <taxon>Eukaryota</taxon>
        <taxon>Fungi</taxon>
        <taxon>Dikarya</taxon>
        <taxon>Basidiomycota</taxon>
        <taxon>Agaricomycotina</taxon>
        <taxon>Agaricomycetes</taxon>
        <taxon>Russulales</taxon>
        <taxon>Russulaceae</taxon>
        <taxon>Lactarius</taxon>
    </lineage>
</organism>
<dbReference type="Proteomes" id="UP001201163">
    <property type="component" value="Unassembled WGS sequence"/>
</dbReference>
<accession>A0AAD4Q6Z8</accession>
<sequence>GRFRLILVTHDESTFFQNDLRKTYWTHVSNKPTPRQKGDGQSIMVSDFLTSEWGRLHDDPDDNGLDGEKPQEARIFFKAGLNRDGYFSADNLLEQVDGAIDIFEGKTKGMAQGLFLFDNAPSHQKRAADALSARKM</sequence>
<feature type="non-terminal residue" evidence="1">
    <location>
        <position position="136"/>
    </location>
</feature>
<keyword evidence="2" id="KW-1185">Reference proteome</keyword>
<proteinExistence type="predicted"/>
<evidence type="ECO:0000313" key="2">
    <source>
        <dbReference type="Proteomes" id="UP001201163"/>
    </source>
</evidence>
<gene>
    <name evidence="1" type="ORF">EDB92DRAFT_1758760</name>
</gene>
<feature type="non-terminal residue" evidence="1">
    <location>
        <position position="1"/>
    </location>
</feature>
<comment type="caution">
    <text evidence="1">The sequence shown here is derived from an EMBL/GenBank/DDBJ whole genome shotgun (WGS) entry which is preliminary data.</text>
</comment>
<protein>
    <submittedName>
        <fullName evidence="1">Uncharacterized protein</fullName>
    </submittedName>
</protein>
<reference evidence="1" key="1">
    <citation type="submission" date="2022-01" db="EMBL/GenBank/DDBJ databases">
        <title>Comparative genomics reveals a dynamic genome evolution in the ectomycorrhizal milk-cap (Lactarius) mushrooms.</title>
        <authorList>
            <consortium name="DOE Joint Genome Institute"/>
            <person name="Lebreton A."/>
            <person name="Tang N."/>
            <person name="Kuo A."/>
            <person name="LaButti K."/>
            <person name="Drula E."/>
            <person name="Barry K."/>
            <person name="Clum A."/>
            <person name="Lipzen A."/>
            <person name="Mousain D."/>
            <person name="Ng V."/>
            <person name="Wang R."/>
            <person name="Wang X."/>
            <person name="Dai Y."/>
            <person name="Henrissat B."/>
            <person name="Grigoriev I.V."/>
            <person name="Guerin-Laguette A."/>
            <person name="Yu F."/>
            <person name="Martin F.M."/>
        </authorList>
    </citation>
    <scope>NUCLEOTIDE SEQUENCE</scope>
    <source>
        <strain evidence="1">QP</strain>
    </source>
</reference>
<evidence type="ECO:0000313" key="1">
    <source>
        <dbReference type="EMBL" id="KAH8976724.1"/>
    </source>
</evidence>
<dbReference type="AlphaFoldDB" id="A0AAD4Q6Z8"/>